<name>A0A6V1UMG1_HETAK</name>
<reference evidence="2" key="1">
    <citation type="submission" date="2021-01" db="EMBL/GenBank/DDBJ databases">
        <authorList>
            <person name="Corre E."/>
            <person name="Pelletier E."/>
            <person name="Niang G."/>
            <person name="Scheremetjew M."/>
            <person name="Finn R."/>
            <person name="Kale V."/>
            <person name="Holt S."/>
            <person name="Cochrane G."/>
            <person name="Meng A."/>
            <person name="Brown T."/>
            <person name="Cohen L."/>
        </authorList>
    </citation>
    <scope>NUCLEOTIDE SEQUENCE</scope>
    <source>
        <strain evidence="2">CCMP3107</strain>
    </source>
</reference>
<gene>
    <name evidence="2" type="ORF">HAKA00212_LOCUS20637</name>
</gene>
<accession>A0A6V1UMG1</accession>
<dbReference type="EMBL" id="HBIU01045959">
    <property type="protein sequence ID" value="CAE0641808.1"/>
    <property type="molecule type" value="Transcribed_RNA"/>
</dbReference>
<protein>
    <recommendedName>
        <fullName evidence="1">Photosystem II Psb31 protein domain-containing protein</fullName>
    </recommendedName>
</protein>
<evidence type="ECO:0000313" key="2">
    <source>
        <dbReference type="EMBL" id="CAE0641808.1"/>
    </source>
</evidence>
<dbReference type="AlphaFoldDB" id="A0A6V1UMG1"/>
<organism evidence="2">
    <name type="scientific">Heterosigma akashiwo</name>
    <name type="common">Chromophytic alga</name>
    <name type="synonym">Heterosigma carterae</name>
    <dbReference type="NCBI Taxonomy" id="2829"/>
    <lineage>
        <taxon>Eukaryota</taxon>
        <taxon>Sar</taxon>
        <taxon>Stramenopiles</taxon>
        <taxon>Ochrophyta</taxon>
        <taxon>Raphidophyceae</taxon>
        <taxon>Chattonellales</taxon>
        <taxon>Chattonellaceae</taxon>
        <taxon>Heterosigma</taxon>
    </lineage>
</organism>
<evidence type="ECO:0000259" key="1">
    <source>
        <dbReference type="Pfam" id="PF18240"/>
    </source>
</evidence>
<feature type="domain" description="Photosystem II Psb31 protein" evidence="1">
    <location>
        <begin position="48"/>
        <end position="140"/>
    </location>
</feature>
<proteinExistence type="predicted"/>
<sequence>MEKNILTSFTPFCYRVVMQMEGRREFLNAAFGAAVVAGAAMPAFADGAVSTATVQRARGIYGGRIEDLKSAVDAGNIAAVAEEINAFKLFASGAYAKKSPADKASQKLVNAAIAEIEDGIKTNNAGKVKSGYAKVIEAGELNYSDFKYDGKDRAYSQGYSSDFDWKKGDAKKGTIYVR</sequence>
<dbReference type="Pfam" id="PF18240">
    <property type="entry name" value="PSII_Pbs31"/>
    <property type="match status" value="1"/>
</dbReference>
<dbReference type="InterPro" id="IPR040933">
    <property type="entry name" value="PSII_Pbs31"/>
</dbReference>
<dbReference type="Gene3D" id="1.20.120.1740">
    <property type="entry name" value="Sodium ion translocating NADH-quinone reductase subunit C-like"/>
    <property type="match status" value="1"/>
</dbReference>